<evidence type="ECO:0000256" key="1">
    <source>
        <dbReference type="SAM" id="MobiDB-lite"/>
    </source>
</evidence>
<feature type="compositionally biased region" description="Basic and acidic residues" evidence="1">
    <location>
        <begin position="66"/>
        <end position="81"/>
    </location>
</feature>
<dbReference type="AlphaFoldDB" id="A0A8T1XEU5"/>
<feature type="region of interest" description="Disordered" evidence="1">
    <location>
        <begin position="53"/>
        <end position="103"/>
    </location>
</feature>
<gene>
    <name evidence="2" type="ORF">PHYBOEH_005732</name>
</gene>
<feature type="compositionally biased region" description="Polar residues" evidence="1">
    <location>
        <begin position="281"/>
        <end position="297"/>
    </location>
</feature>
<organism evidence="2 3">
    <name type="scientific">Phytophthora boehmeriae</name>
    <dbReference type="NCBI Taxonomy" id="109152"/>
    <lineage>
        <taxon>Eukaryota</taxon>
        <taxon>Sar</taxon>
        <taxon>Stramenopiles</taxon>
        <taxon>Oomycota</taxon>
        <taxon>Peronosporomycetes</taxon>
        <taxon>Peronosporales</taxon>
        <taxon>Peronosporaceae</taxon>
        <taxon>Phytophthora</taxon>
    </lineage>
</organism>
<protein>
    <submittedName>
        <fullName evidence="2">Uncharacterized protein</fullName>
    </submittedName>
</protein>
<sequence>MADSDSDGEFEQFLQDEDSASPEPTARKPRPGAYSSSSASAVTAAAAALLASSKLTKKHKSKKKSKSSDKKRSKKAAREDLSESEEAPPSYYASSSTKGGYDADPYAFDMTASAFPLSEEENIAKKKKKEQTVAVKKAPVKATLMSMEDRITEILKRTGSAQLQASDEDKSEEEDGNSKVAEVNKEREEMVNDEGSAENTNEGSQGKEMDKENSGAGSDDEHSNFSDSLGVVSADFEVQLPPKQNPVQQSMRTRVSMSSLDSENFAVNREALDNDLETPSRYEQQQLTFSRSDQGGDSATEKDGYEDDGFGLDQTTEANTFPPPHAPAQTSIEATVDERKESFVSQFDSMKVSSLL</sequence>
<reference evidence="2" key="1">
    <citation type="submission" date="2021-02" db="EMBL/GenBank/DDBJ databases">
        <authorList>
            <person name="Palmer J.M."/>
        </authorList>
    </citation>
    <scope>NUCLEOTIDE SEQUENCE</scope>
    <source>
        <strain evidence="2">SCRP23</strain>
    </source>
</reference>
<dbReference type="OrthoDB" id="128710at2759"/>
<comment type="caution">
    <text evidence="2">The sequence shown here is derived from an EMBL/GenBank/DDBJ whole genome shotgun (WGS) entry which is preliminary data.</text>
</comment>
<accession>A0A8T1XEU5</accession>
<evidence type="ECO:0000313" key="3">
    <source>
        <dbReference type="Proteomes" id="UP000693981"/>
    </source>
</evidence>
<feature type="compositionally biased region" description="Basic residues" evidence="1">
    <location>
        <begin position="55"/>
        <end position="65"/>
    </location>
</feature>
<dbReference type="Proteomes" id="UP000693981">
    <property type="component" value="Unassembled WGS sequence"/>
</dbReference>
<feature type="compositionally biased region" description="Acidic residues" evidence="1">
    <location>
        <begin position="1"/>
        <end position="20"/>
    </location>
</feature>
<name>A0A8T1XEU5_9STRA</name>
<keyword evidence="3" id="KW-1185">Reference proteome</keyword>
<dbReference type="EMBL" id="JAGDFL010000003">
    <property type="protein sequence ID" value="KAG7402169.1"/>
    <property type="molecule type" value="Genomic_DNA"/>
</dbReference>
<feature type="region of interest" description="Disordered" evidence="1">
    <location>
        <begin position="155"/>
        <end position="329"/>
    </location>
</feature>
<feature type="compositionally biased region" description="Basic and acidic residues" evidence="1">
    <location>
        <begin position="205"/>
        <end position="224"/>
    </location>
</feature>
<feature type="region of interest" description="Disordered" evidence="1">
    <location>
        <begin position="1"/>
        <end position="39"/>
    </location>
</feature>
<evidence type="ECO:0000313" key="2">
    <source>
        <dbReference type="EMBL" id="KAG7402169.1"/>
    </source>
</evidence>
<feature type="compositionally biased region" description="Polar residues" evidence="1">
    <location>
        <begin position="245"/>
        <end position="262"/>
    </location>
</feature>
<proteinExistence type="predicted"/>